<evidence type="ECO:0000313" key="1">
    <source>
        <dbReference type="EMBL" id="GAA0856953.1"/>
    </source>
</evidence>
<reference evidence="1 2" key="1">
    <citation type="journal article" date="2019" name="Int. J. Syst. Evol. Microbiol.">
        <title>The Global Catalogue of Microorganisms (GCM) 10K type strain sequencing project: providing services to taxonomists for standard genome sequencing and annotation.</title>
        <authorList>
            <consortium name="The Broad Institute Genomics Platform"/>
            <consortium name="The Broad Institute Genome Sequencing Center for Infectious Disease"/>
            <person name="Wu L."/>
            <person name="Ma J."/>
        </authorList>
    </citation>
    <scope>NUCLEOTIDE SEQUENCE [LARGE SCALE GENOMIC DNA]</scope>
    <source>
        <strain evidence="1 2">JCM 15896</strain>
    </source>
</reference>
<dbReference type="Proteomes" id="UP001500359">
    <property type="component" value="Unassembled WGS sequence"/>
</dbReference>
<sequence length="332" mass="37694">MMSLKPPTVIAAGYERQFKPWQVKIKQPSTILLGNSRNLYSSDTTIIGGADSYNFAVAGIGMNELLEQFKHLLYVNHPKNVFLAVDYVCSNSPAQTYIHFYHSPIQEFKAQLYRLKYLISTKTLVNSVKVLRENVSFFSPSGQRETFLFNSVNGYSLQQRVENREASRSSGGKQKNPVCNTSSLKSLLTLAHQSEINLVLFTNPVHARYLTLDTELSLPGFGLLSNKKRTVEINLLVAEELNKQPFPFIDFMLINELTTESLDFTAAHEPIYWWESSHYKTILGDQVMNWLSNYPQHQQSNIGFPITASNVTQHLQQQTIQLEASNKAALHE</sequence>
<name>A0ABN1LJU5_9ALTE</name>
<proteinExistence type="predicted"/>
<evidence type="ECO:0000313" key="2">
    <source>
        <dbReference type="Proteomes" id="UP001500359"/>
    </source>
</evidence>
<organism evidence="1 2">
    <name type="scientific">Aliiglaciecola litoralis</name>
    <dbReference type="NCBI Taxonomy" id="582857"/>
    <lineage>
        <taxon>Bacteria</taxon>
        <taxon>Pseudomonadati</taxon>
        <taxon>Pseudomonadota</taxon>
        <taxon>Gammaproteobacteria</taxon>
        <taxon>Alteromonadales</taxon>
        <taxon>Alteromonadaceae</taxon>
        <taxon>Aliiglaciecola</taxon>
    </lineage>
</organism>
<protein>
    <recommendedName>
        <fullName evidence="3">SGNH/GDSL hydrolase family protein</fullName>
    </recommendedName>
</protein>
<comment type="caution">
    <text evidence="1">The sequence shown here is derived from an EMBL/GenBank/DDBJ whole genome shotgun (WGS) entry which is preliminary data.</text>
</comment>
<accession>A0ABN1LJU5</accession>
<gene>
    <name evidence="1" type="ORF">GCM10009114_20810</name>
</gene>
<evidence type="ECO:0008006" key="3">
    <source>
        <dbReference type="Google" id="ProtNLM"/>
    </source>
</evidence>
<dbReference type="EMBL" id="BAAAFD010000005">
    <property type="protein sequence ID" value="GAA0856953.1"/>
    <property type="molecule type" value="Genomic_DNA"/>
</dbReference>
<keyword evidence="2" id="KW-1185">Reference proteome</keyword>